<dbReference type="EMBL" id="FOBB01000003">
    <property type="protein sequence ID" value="SEM10415.1"/>
    <property type="molecule type" value="Genomic_DNA"/>
</dbReference>
<name>A0A1H7VNJ2_9BACT</name>
<organism evidence="1 2">
    <name type="scientific">Chitinophaga rupis</name>
    <dbReference type="NCBI Taxonomy" id="573321"/>
    <lineage>
        <taxon>Bacteria</taxon>
        <taxon>Pseudomonadati</taxon>
        <taxon>Bacteroidota</taxon>
        <taxon>Chitinophagia</taxon>
        <taxon>Chitinophagales</taxon>
        <taxon>Chitinophagaceae</taxon>
        <taxon>Chitinophaga</taxon>
    </lineage>
</organism>
<dbReference type="OrthoDB" id="673582at2"/>
<reference evidence="1 2" key="1">
    <citation type="submission" date="2016-10" db="EMBL/GenBank/DDBJ databases">
        <authorList>
            <person name="de Groot N.N."/>
        </authorList>
    </citation>
    <scope>NUCLEOTIDE SEQUENCE [LARGE SCALE GENOMIC DNA]</scope>
    <source>
        <strain evidence="1 2">DSM 21039</strain>
    </source>
</reference>
<evidence type="ECO:0000313" key="2">
    <source>
        <dbReference type="Proteomes" id="UP000198984"/>
    </source>
</evidence>
<evidence type="ECO:0000313" key="1">
    <source>
        <dbReference type="EMBL" id="SEM10415.1"/>
    </source>
</evidence>
<dbReference type="AlphaFoldDB" id="A0A1H7VNJ2"/>
<keyword evidence="2" id="KW-1185">Reference proteome</keyword>
<dbReference type="RefSeq" id="WP_089913068.1">
    <property type="nucleotide sequence ID" value="NZ_FOBB01000003.1"/>
</dbReference>
<accession>A0A1H7VNJ2</accession>
<protein>
    <submittedName>
        <fullName evidence="1">Uncharacterized protein</fullName>
    </submittedName>
</protein>
<proteinExistence type="predicted"/>
<sequence length="89" mass="9857">MKVPPSPKHPTGPLQLTGKLELRTFYANTKRSFTGIYLVSDIGTFLIRPARQPVTGTNPLQPLLGKMITATGQIKHEVFLAEQLKVVEE</sequence>
<gene>
    <name evidence="1" type="ORF">SAMN04488505_103380</name>
</gene>
<dbReference type="Proteomes" id="UP000198984">
    <property type="component" value="Unassembled WGS sequence"/>
</dbReference>